<name>A0A0F9I3W6_9ZZZZ</name>
<reference evidence="1" key="1">
    <citation type="journal article" date="2015" name="Nature">
        <title>Complex archaea that bridge the gap between prokaryotes and eukaryotes.</title>
        <authorList>
            <person name="Spang A."/>
            <person name="Saw J.H."/>
            <person name="Jorgensen S.L."/>
            <person name="Zaremba-Niedzwiedzka K."/>
            <person name="Martijn J."/>
            <person name="Lind A.E."/>
            <person name="van Eijk R."/>
            <person name="Schleper C."/>
            <person name="Guy L."/>
            <person name="Ettema T.J."/>
        </authorList>
    </citation>
    <scope>NUCLEOTIDE SEQUENCE</scope>
</reference>
<gene>
    <name evidence="1" type="ORF">LCGC14_1707090</name>
</gene>
<protein>
    <submittedName>
        <fullName evidence="1">Uncharacterized protein</fullName>
    </submittedName>
</protein>
<accession>A0A0F9I3W6</accession>
<comment type="caution">
    <text evidence="1">The sequence shown here is derived from an EMBL/GenBank/DDBJ whole genome shotgun (WGS) entry which is preliminary data.</text>
</comment>
<evidence type="ECO:0000313" key="1">
    <source>
        <dbReference type="EMBL" id="KKM14339.1"/>
    </source>
</evidence>
<proteinExistence type="predicted"/>
<feature type="non-terminal residue" evidence="1">
    <location>
        <position position="1"/>
    </location>
</feature>
<organism evidence="1">
    <name type="scientific">marine sediment metagenome</name>
    <dbReference type="NCBI Taxonomy" id="412755"/>
    <lineage>
        <taxon>unclassified sequences</taxon>
        <taxon>metagenomes</taxon>
        <taxon>ecological metagenomes</taxon>
    </lineage>
</organism>
<dbReference type="AlphaFoldDB" id="A0A0F9I3W6"/>
<dbReference type="EMBL" id="LAZR01015167">
    <property type="protein sequence ID" value="KKM14339.1"/>
    <property type="molecule type" value="Genomic_DNA"/>
</dbReference>
<sequence length="24" mass="2873">HKEAKLKYFDLGILVNGFMHIRSR</sequence>